<sequence>MKNQFIIVSTLILSLTILNACKKKDETPSPIAAAPSVSFTIDGDGFVSKEVSITGISDLSNVGLYFSKFGFTSCTVGDKASLAEDDKNRAAFYFDGNTSSPTSQSVGTRFSNPQGPQELVNFLLSVTRQGTMNTYVIDYNDLSNTPGFISISKYGAVGSTIEGTFSGTLINSVTGEKVEITKGHFTVPRKKDI</sequence>
<evidence type="ECO:0000313" key="1">
    <source>
        <dbReference type="EMBL" id="AYB34586.1"/>
    </source>
</evidence>
<evidence type="ECO:0000313" key="2">
    <source>
        <dbReference type="Proteomes" id="UP000266183"/>
    </source>
</evidence>
<dbReference type="RefSeq" id="WP_119757845.1">
    <property type="nucleotide sequence ID" value="NZ_CP032382.1"/>
</dbReference>
<dbReference type="Proteomes" id="UP000266183">
    <property type="component" value="Chromosome"/>
</dbReference>
<keyword evidence="2" id="KW-1185">Reference proteome</keyword>
<gene>
    <name evidence="1" type="ORF">D4L85_30150</name>
</gene>
<name>A0A385SVL6_9BACT</name>
<accession>A0A385SVL6</accession>
<protein>
    <submittedName>
        <fullName evidence="1">Uncharacterized protein</fullName>
    </submittedName>
</protein>
<organism evidence="1 2">
    <name type="scientific">Chryseolinea soli</name>
    <dbReference type="NCBI Taxonomy" id="2321403"/>
    <lineage>
        <taxon>Bacteria</taxon>
        <taxon>Pseudomonadati</taxon>
        <taxon>Bacteroidota</taxon>
        <taxon>Cytophagia</taxon>
        <taxon>Cytophagales</taxon>
        <taxon>Fulvivirgaceae</taxon>
        <taxon>Chryseolinea</taxon>
    </lineage>
</organism>
<dbReference type="KEGG" id="chk:D4L85_30150"/>
<proteinExistence type="predicted"/>
<dbReference type="EMBL" id="CP032382">
    <property type="protein sequence ID" value="AYB34586.1"/>
    <property type="molecule type" value="Genomic_DNA"/>
</dbReference>
<reference evidence="2" key="1">
    <citation type="submission" date="2018-09" db="EMBL/GenBank/DDBJ databases">
        <title>Chryseolinea sp. KIS68-18 isolated from soil.</title>
        <authorList>
            <person name="Weon H.-Y."/>
            <person name="Kwon S.-W."/>
            <person name="Lee S.A."/>
        </authorList>
    </citation>
    <scope>NUCLEOTIDE SEQUENCE [LARGE SCALE GENOMIC DNA]</scope>
    <source>
        <strain evidence="2">KIS68-18</strain>
    </source>
</reference>
<dbReference type="OrthoDB" id="1349136at2"/>
<dbReference type="AlphaFoldDB" id="A0A385SVL6"/>